<comment type="caution">
    <text evidence="1">The sequence shown here is derived from an EMBL/GenBank/DDBJ whole genome shotgun (WGS) entry which is preliminary data.</text>
</comment>
<evidence type="ECO:0000313" key="1">
    <source>
        <dbReference type="EMBL" id="TWU46765.1"/>
    </source>
</evidence>
<name>A0A5C6EE52_9BACT</name>
<dbReference type="Proteomes" id="UP000317977">
    <property type="component" value="Unassembled WGS sequence"/>
</dbReference>
<keyword evidence="2" id="KW-1185">Reference proteome</keyword>
<sequence>MWAARIASLSCSVAMRISTVLTVMIEEIVDASFSYGVDGLVVVGSGLHTEMFYCDRDWSGDSFASTDSRPGPVTNSTT</sequence>
<accession>A0A5C6EE52</accession>
<reference evidence="1 2" key="1">
    <citation type="submission" date="2019-02" db="EMBL/GenBank/DDBJ databases">
        <title>Deep-cultivation of Planctomycetes and their phenomic and genomic characterization uncovers novel biology.</title>
        <authorList>
            <person name="Wiegand S."/>
            <person name="Jogler M."/>
            <person name="Boedeker C."/>
            <person name="Pinto D."/>
            <person name="Vollmers J."/>
            <person name="Rivas-Marin E."/>
            <person name="Kohn T."/>
            <person name="Peeters S.H."/>
            <person name="Heuer A."/>
            <person name="Rast P."/>
            <person name="Oberbeckmann S."/>
            <person name="Bunk B."/>
            <person name="Jeske O."/>
            <person name="Meyerdierks A."/>
            <person name="Storesund J.E."/>
            <person name="Kallscheuer N."/>
            <person name="Luecker S."/>
            <person name="Lage O.M."/>
            <person name="Pohl T."/>
            <person name="Merkel B.J."/>
            <person name="Hornburger P."/>
            <person name="Mueller R.-W."/>
            <person name="Bruemmer F."/>
            <person name="Labrenz M."/>
            <person name="Spormann A.M."/>
            <person name="Op Den Camp H."/>
            <person name="Overmann J."/>
            <person name="Amann R."/>
            <person name="Jetten M.S.M."/>
            <person name="Mascher T."/>
            <person name="Medema M.H."/>
            <person name="Devos D.P."/>
            <person name="Kaster A.-K."/>
            <person name="Ovreas L."/>
            <person name="Rohde M."/>
            <person name="Galperin M.Y."/>
            <person name="Jogler C."/>
        </authorList>
    </citation>
    <scope>NUCLEOTIDE SEQUENCE [LARGE SCALE GENOMIC DNA]</scope>
    <source>
        <strain evidence="1 2">Poly59</strain>
    </source>
</reference>
<dbReference type="EMBL" id="SJPX01000006">
    <property type="protein sequence ID" value="TWU46765.1"/>
    <property type="molecule type" value="Genomic_DNA"/>
</dbReference>
<proteinExistence type="predicted"/>
<evidence type="ECO:0000313" key="2">
    <source>
        <dbReference type="Proteomes" id="UP000317977"/>
    </source>
</evidence>
<organism evidence="1 2">
    <name type="scientific">Rubripirellula reticaptiva</name>
    <dbReference type="NCBI Taxonomy" id="2528013"/>
    <lineage>
        <taxon>Bacteria</taxon>
        <taxon>Pseudomonadati</taxon>
        <taxon>Planctomycetota</taxon>
        <taxon>Planctomycetia</taxon>
        <taxon>Pirellulales</taxon>
        <taxon>Pirellulaceae</taxon>
        <taxon>Rubripirellula</taxon>
    </lineage>
</organism>
<protein>
    <submittedName>
        <fullName evidence="1">Uncharacterized protein</fullName>
    </submittedName>
</protein>
<dbReference type="AlphaFoldDB" id="A0A5C6EE52"/>
<gene>
    <name evidence="1" type="ORF">Poly59_57380</name>
</gene>